<dbReference type="SUPFAM" id="SSF55681">
    <property type="entry name" value="Class II aaRS and biotin synthetases"/>
    <property type="match status" value="1"/>
</dbReference>
<dbReference type="GO" id="GO:0005524">
    <property type="term" value="F:ATP binding"/>
    <property type="evidence" value="ECO:0007669"/>
    <property type="project" value="UniProtKB-KW"/>
</dbReference>
<dbReference type="InterPro" id="IPR004364">
    <property type="entry name" value="Aa-tRNA-synt_II"/>
</dbReference>
<dbReference type="AlphaFoldDB" id="A0AAV4RGS6"/>
<evidence type="ECO:0000313" key="9">
    <source>
        <dbReference type="EMBL" id="GIY19203.1"/>
    </source>
</evidence>
<dbReference type="PANTHER" id="PTHR22594">
    <property type="entry name" value="ASPARTYL/LYSYL-TRNA SYNTHETASE"/>
    <property type="match status" value="1"/>
</dbReference>
<evidence type="ECO:0000256" key="6">
    <source>
        <dbReference type="ARBA" id="ARBA00022917"/>
    </source>
</evidence>
<dbReference type="GO" id="GO:0006421">
    <property type="term" value="P:asparaginyl-tRNA aminoacylation"/>
    <property type="evidence" value="ECO:0007669"/>
    <property type="project" value="InterPro"/>
</dbReference>
<dbReference type="InterPro" id="IPR006195">
    <property type="entry name" value="aa-tRNA-synth_II"/>
</dbReference>
<keyword evidence="7" id="KW-0030">Aminoacyl-tRNA synthetase</keyword>
<protein>
    <recommendedName>
        <fullName evidence="2">asparagine--tRNA ligase</fullName>
        <ecNumber evidence="2">6.1.1.22</ecNumber>
    </recommendedName>
</protein>
<dbReference type="InterPro" id="IPR012340">
    <property type="entry name" value="NA-bd_OB-fold"/>
</dbReference>
<keyword evidence="3 9" id="KW-0436">Ligase</keyword>
<evidence type="ECO:0000256" key="1">
    <source>
        <dbReference type="ARBA" id="ARBA00008226"/>
    </source>
</evidence>
<dbReference type="Gene3D" id="2.40.50.140">
    <property type="entry name" value="Nucleic acid-binding proteins"/>
    <property type="match status" value="1"/>
</dbReference>
<keyword evidence="10" id="KW-1185">Reference proteome</keyword>
<dbReference type="GO" id="GO:0004816">
    <property type="term" value="F:asparagine-tRNA ligase activity"/>
    <property type="evidence" value="ECO:0007669"/>
    <property type="project" value="UniProtKB-EC"/>
</dbReference>
<dbReference type="InterPro" id="IPR045864">
    <property type="entry name" value="aa-tRNA-synth_II/BPL/LPL"/>
</dbReference>
<organism evidence="9 10">
    <name type="scientific">Caerostris extrusa</name>
    <name type="common">Bark spider</name>
    <name type="synonym">Caerostris bankana</name>
    <dbReference type="NCBI Taxonomy" id="172846"/>
    <lineage>
        <taxon>Eukaryota</taxon>
        <taxon>Metazoa</taxon>
        <taxon>Ecdysozoa</taxon>
        <taxon>Arthropoda</taxon>
        <taxon>Chelicerata</taxon>
        <taxon>Arachnida</taxon>
        <taxon>Araneae</taxon>
        <taxon>Araneomorphae</taxon>
        <taxon>Entelegynae</taxon>
        <taxon>Araneoidea</taxon>
        <taxon>Araneidae</taxon>
        <taxon>Caerostris</taxon>
    </lineage>
</organism>
<evidence type="ECO:0000256" key="4">
    <source>
        <dbReference type="ARBA" id="ARBA00022741"/>
    </source>
</evidence>
<dbReference type="PANTHER" id="PTHR22594:SF34">
    <property type="entry name" value="ASPARAGINE--TRNA LIGASE, MITOCHONDRIAL-RELATED"/>
    <property type="match status" value="1"/>
</dbReference>
<dbReference type="EC" id="6.1.1.22" evidence="2"/>
<proteinExistence type="inferred from homology"/>
<dbReference type="CDD" id="cd04318">
    <property type="entry name" value="EcAsnRS_like_N"/>
    <property type="match status" value="1"/>
</dbReference>
<dbReference type="InterPro" id="IPR004522">
    <property type="entry name" value="Asn-tRNA-ligase"/>
</dbReference>
<gene>
    <name evidence="9" type="primary">NARS2</name>
    <name evidence="9" type="ORF">CEXT_363851</name>
</gene>
<dbReference type="Pfam" id="PF00152">
    <property type="entry name" value="tRNA-synt_2"/>
    <property type="match status" value="1"/>
</dbReference>
<feature type="domain" description="Aminoacyl-transfer RNA synthetases class-II family profile" evidence="8">
    <location>
        <begin position="220"/>
        <end position="447"/>
    </location>
</feature>
<evidence type="ECO:0000256" key="5">
    <source>
        <dbReference type="ARBA" id="ARBA00022840"/>
    </source>
</evidence>
<keyword evidence="5" id="KW-0067">ATP-binding</keyword>
<evidence type="ECO:0000313" key="10">
    <source>
        <dbReference type="Proteomes" id="UP001054945"/>
    </source>
</evidence>
<comment type="caution">
    <text evidence="9">The sequence shown here is derived from an EMBL/GenBank/DDBJ whole genome shotgun (WGS) entry which is preliminary data.</text>
</comment>
<reference evidence="9 10" key="1">
    <citation type="submission" date="2021-06" db="EMBL/GenBank/DDBJ databases">
        <title>Caerostris extrusa draft genome.</title>
        <authorList>
            <person name="Kono N."/>
            <person name="Arakawa K."/>
        </authorList>
    </citation>
    <scope>NUCLEOTIDE SEQUENCE [LARGE SCALE GENOMIC DNA]</scope>
</reference>
<accession>A0AAV4RGS6</accession>
<dbReference type="Pfam" id="PF01336">
    <property type="entry name" value="tRNA_anti-codon"/>
    <property type="match status" value="1"/>
</dbReference>
<dbReference type="NCBIfam" id="TIGR00457">
    <property type="entry name" value="asnS"/>
    <property type="match status" value="1"/>
</dbReference>
<dbReference type="EMBL" id="BPLR01007726">
    <property type="protein sequence ID" value="GIY19203.1"/>
    <property type="molecule type" value="Genomic_DNA"/>
</dbReference>
<dbReference type="PROSITE" id="PS50862">
    <property type="entry name" value="AA_TRNA_LIGASE_II"/>
    <property type="match status" value="1"/>
</dbReference>
<dbReference type="Proteomes" id="UP001054945">
    <property type="component" value="Unassembled WGS sequence"/>
</dbReference>
<evidence type="ECO:0000259" key="8">
    <source>
        <dbReference type="PROSITE" id="PS50862"/>
    </source>
</evidence>
<dbReference type="Gene3D" id="3.30.930.10">
    <property type="entry name" value="Bira Bifunctional Protein, Domain 2"/>
    <property type="match status" value="1"/>
</dbReference>
<name>A0AAV4RGS6_CAEEX</name>
<dbReference type="InterPro" id="IPR004365">
    <property type="entry name" value="NA-bd_OB_tRNA"/>
</dbReference>
<dbReference type="SUPFAM" id="SSF50249">
    <property type="entry name" value="Nucleic acid-binding proteins"/>
    <property type="match status" value="1"/>
</dbReference>
<keyword evidence="4" id="KW-0547">Nucleotide-binding</keyword>
<evidence type="ECO:0000256" key="3">
    <source>
        <dbReference type="ARBA" id="ARBA00022598"/>
    </source>
</evidence>
<keyword evidence="6" id="KW-0648">Protein biosynthesis</keyword>
<evidence type="ECO:0000256" key="2">
    <source>
        <dbReference type="ARBA" id="ARBA00012816"/>
    </source>
</evidence>
<evidence type="ECO:0000256" key="7">
    <source>
        <dbReference type="ARBA" id="ARBA00023146"/>
    </source>
</evidence>
<sequence length="457" mass="52792">MLRSFITPILFKRFYSTNSLTTVKEALSKKPVNQKKILVRGRVQALRKYKELCFIDLIDGTCFDRLQIVINVQDKEIPSCGNSIKVHGLVVKSSHKGQEIELVADSWETVGTLPENHPLKDNHNYTPEYIRQFPHLRPRTKRFWCISSIRNHASMAVHKFFQEEEFCFYHTPVLTQNDCEGKEKFSLLNLKSYHLKCCQKNEQSRSGQFHLEALISGLPKVYNFGPAFRTEASRSRLHASEFQMIEAEIAYTESIDDLMNVVEKCLKQVTKSVMDRCPKELNFITKDIKKHEQYLENYVSKSFIKMPYKDAISILQKNNSSFRKPIEYGDDIATAHKQFLVKHCNNVPVFLCTFPSSLTPAYMKIGENNKAYCFDLFAAFGGEICGGGLREDDPEKLMKTGSFNHSSLEWYVDLRREEYLPHGGFGIGFDRFLLSILGISNLKDVIPFPRRKRECKC</sequence>
<dbReference type="GO" id="GO:0005739">
    <property type="term" value="C:mitochondrion"/>
    <property type="evidence" value="ECO:0007669"/>
    <property type="project" value="TreeGrafter"/>
</dbReference>
<dbReference type="GO" id="GO:0003676">
    <property type="term" value="F:nucleic acid binding"/>
    <property type="evidence" value="ECO:0007669"/>
    <property type="project" value="InterPro"/>
</dbReference>
<comment type="similarity">
    <text evidence="1">Belongs to the class-II aminoacyl-tRNA synthetase family.</text>
</comment>